<dbReference type="InterPro" id="IPR002504">
    <property type="entry name" value="NADK"/>
</dbReference>
<dbReference type="InterPro" id="IPR017437">
    <property type="entry name" value="ATP-NAD_kinase_PpnK-typ_C"/>
</dbReference>
<dbReference type="GO" id="GO:0019674">
    <property type="term" value="P:NAD+ metabolic process"/>
    <property type="evidence" value="ECO:0007669"/>
    <property type="project" value="InterPro"/>
</dbReference>
<proteinExistence type="inferred from homology"/>
<dbReference type="HAMAP" id="MF_00361">
    <property type="entry name" value="NAD_kinase"/>
    <property type="match status" value="1"/>
</dbReference>
<comment type="similarity">
    <text evidence="6">Belongs to the NAD kinase family.</text>
</comment>
<dbReference type="SUPFAM" id="SSF111331">
    <property type="entry name" value="NAD kinase/diacylglycerol kinase-like"/>
    <property type="match status" value="1"/>
</dbReference>
<feature type="binding site" evidence="6">
    <location>
        <begin position="114"/>
        <end position="115"/>
    </location>
    <ligand>
        <name>NAD(+)</name>
        <dbReference type="ChEBI" id="CHEBI:57540"/>
    </ligand>
</feature>
<dbReference type="GO" id="GO:0003951">
    <property type="term" value="F:NAD+ kinase activity"/>
    <property type="evidence" value="ECO:0007669"/>
    <property type="project" value="UniProtKB-UniRule"/>
</dbReference>
<dbReference type="GO" id="GO:0051287">
    <property type="term" value="F:NAD binding"/>
    <property type="evidence" value="ECO:0007669"/>
    <property type="project" value="UniProtKB-ARBA"/>
</dbReference>
<comment type="catalytic activity">
    <reaction evidence="5 6">
        <text>NAD(+) + ATP = ADP + NADP(+) + H(+)</text>
        <dbReference type="Rhea" id="RHEA:18629"/>
        <dbReference type="ChEBI" id="CHEBI:15378"/>
        <dbReference type="ChEBI" id="CHEBI:30616"/>
        <dbReference type="ChEBI" id="CHEBI:57540"/>
        <dbReference type="ChEBI" id="CHEBI:58349"/>
        <dbReference type="ChEBI" id="CHEBI:456216"/>
        <dbReference type="EC" id="2.7.1.23"/>
    </reaction>
</comment>
<keyword evidence="3 6" id="KW-0521">NADP</keyword>
<evidence type="ECO:0000256" key="1">
    <source>
        <dbReference type="ARBA" id="ARBA00022679"/>
    </source>
</evidence>
<feature type="active site" description="Proton acceptor" evidence="6">
    <location>
        <position position="44"/>
    </location>
</feature>
<dbReference type="Gene3D" id="2.60.200.30">
    <property type="entry name" value="Probable inorganic polyphosphate/atp-NAD kinase, domain 2"/>
    <property type="match status" value="1"/>
</dbReference>
<keyword evidence="6" id="KW-0067">ATP-binding</keyword>
<feature type="binding site" evidence="6">
    <location>
        <position position="144"/>
    </location>
    <ligand>
        <name>NAD(+)</name>
        <dbReference type="ChEBI" id="CHEBI:57540"/>
    </ligand>
</feature>
<comment type="subcellular location">
    <subcellularLocation>
        <location evidence="6">Cytoplasm</location>
    </subcellularLocation>
</comment>
<accession>A0A368DMW2</accession>
<comment type="caution">
    <text evidence="7">The sequence shown here is derived from an EMBL/GenBank/DDBJ whole genome shotgun (WGS) entry which is preliminary data.</text>
</comment>
<sequence length="255" mass="28314">MTKMKIAFISSDTKQAIDAKNKLIELYGDTPAKDAKIIVALGGDGLMLQVLHKFITSNIPIYGMNCGSIGFLMNELKFDGLYEKLENSEITEINPLKMTVTDIHGSQFTEIAINEVALSRTTHQAAKLQISINNTVRLNELISDGLLISTPAGSTAYNLSADGPILPISAKLMALTPTSPFRPRRWKGALIDINSDVEIEVLDPEYRKVNATADSHEIKNAKNIIISNDTSIKLRIMFDLNYNLEERIIREQFMS</sequence>
<keyword evidence="6" id="KW-0547">Nucleotide-binding</keyword>
<dbReference type="GO" id="GO:0046872">
    <property type="term" value="F:metal ion binding"/>
    <property type="evidence" value="ECO:0007669"/>
    <property type="project" value="UniProtKB-UniRule"/>
</dbReference>
<dbReference type="AlphaFoldDB" id="A0A368DMW2"/>
<evidence type="ECO:0000256" key="2">
    <source>
        <dbReference type="ARBA" id="ARBA00022777"/>
    </source>
</evidence>
<dbReference type="Gene3D" id="3.40.50.10330">
    <property type="entry name" value="Probable inorganic polyphosphate/atp-NAD kinase, domain 1"/>
    <property type="match status" value="1"/>
</dbReference>
<protein>
    <recommendedName>
        <fullName evidence="6">NAD kinase</fullName>
        <ecNumber evidence="6">2.7.1.23</ecNumber>
    </recommendedName>
    <alternativeName>
        <fullName evidence="6">ATP-dependent NAD kinase</fullName>
    </alternativeName>
</protein>
<organism evidence="7 8">
    <name type="scientific">PS1 clade bacterium</name>
    <dbReference type="NCBI Taxonomy" id="2175152"/>
    <lineage>
        <taxon>Bacteria</taxon>
        <taxon>Pseudomonadati</taxon>
        <taxon>Pseudomonadota</taxon>
        <taxon>Alphaproteobacteria</taxon>
        <taxon>PS1 clade</taxon>
    </lineage>
</organism>
<dbReference type="InterPro" id="IPR017438">
    <property type="entry name" value="ATP-NAD_kinase_N"/>
</dbReference>
<comment type="function">
    <text evidence="6">Involved in the regulation of the intracellular balance of NAD and NADP, and is a key enzyme in the biosynthesis of NADP. Catalyzes specifically the phosphorylation on 2'-hydroxyl of the adenosine moiety of NAD to yield NADP.</text>
</comment>
<name>A0A368DMW2_9PROT</name>
<feature type="binding site" evidence="6">
    <location>
        <position position="152"/>
    </location>
    <ligand>
        <name>NAD(+)</name>
        <dbReference type="ChEBI" id="CHEBI:57540"/>
    </ligand>
</feature>
<dbReference type="GO" id="GO:0005737">
    <property type="term" value="C:cytoplasm"/>
    <property type="evidence" value="ECO:0007669"/>
    <property type="project" value="UniProtKB-SubCell"/>
</dbReference>
<feature type="binding site" evidence="6">
    <location>
        <begin position="155"/>
        <end position="160"/>
    </location>
    <ligand>
        <name>NAD(+)</name>
        <dbReference type="ChEBI" id="CHEBI:57540"/>
    </ligand>
</feature>
<dbReference type="EMBL" id="QOQD01000009">
    <property type="protein sequence ID" value="RCL73167.1"/>
    <property type="molecule type" value="Genomic_DNA"/>
</dbReference>
<dbReference type="GO" id="GO:0005524">
    <property type="term" value="F:ATP binding"/>
    <property type="evidence" value="ECO:0007669"/>
    <property type="project" value="UniProtKB-KW"/>
</dbReference>
<keyword evidence="2 6" id="KW-0418">Kinase</keyword>
<dbReference type="GO" id="GO:0006741">
    <property type="term" value="P:NADP+ biosynthetic process"/>
    <property type="evidence" value="ECO:0007669"/>
    <property type="project" value="UniProtKB-UniRule"/>
</dbReference>
<evidence type="ECO:0000313" key="7">
    <source>
        <dbReference type="EMBL" id="RCL73167.1"/>
    </source>
</evidence>
<gene>
    <name evidence="6" type="primary">nadK</name>
    <name evidence="7" type="ORF">DBW71_04280</name>
</gene>
<dbReference type="Proteomes" id="UP000253570">
    <property type="component" value="Unassembled WGS sequence"/>
</dbReference>
<evidence type="ECO:0000313" key="8">
    <source>
        <dbReference type="Proteomes" id="UP000253570"/>
    </source>
</evidence>
<dbReference type="Pfam" id="PF01513">
    <property type="entry name" value="NAD_kinase"/>
    <property type="match status" value="1"/>
</dbReference>
<reference evidence="7 8" key="1">
    <citation type="journal article" date="2018" name="Microbiome">
        <title>Fine metagenomic profile of the Mediterranean stratified and mixed water columns revealed by assembly and recruitment.</title>
        <authorList>
            <person name="Haro-Moreno J.M."/>
            <person name="Lopez-Perez M."/>
            <person name="De La Torre J.R."/>
            <person name="Picazo A."/>
            <person name="Camacho A."/>
            <person name="Rodriguez-Valera F."/>
        </authorList>
    </citation>
    <scope>NUCLEOTIDE SEQUENCE [LARGE SCALE GENOMIC DNA]</scope>
    <source>
        <strain evidence="7">MED-G57</strain>
    </source>
</reference>
<dbReference type="NCBIfam" id="NF003406">
    <property type="entry name" value="PRK04761.1"/>
    <property type="match status" value="1"/>
</dbReference>
<dbReference type="InterPro" id="IPR016064">
    <property type="entry name" value="NAD/diacylglycerol_kinase_sf"/>
</dbReference>
<keyword evidence="1 6" id="KW-0808">Transferase</keyword>
<evidence type="ECO:0000256" key="4">
    <source>
        <dbReference type="ARBA" id="ARBA00023027"/>
    </source>
</evidence>
<dbReference type="PANTHER" id="PTHR20275">
    <property type="entry name" value="NAD KINASE"/>
    <property type="match status" value="1"/>
</dbReference>
<comment type="cofactor">
    <cofactor evidence="6">
        <name>a divalent metal cation</name>
        <dbReference type="ChEBI" id="CHEBI:60240"/>
    </cofactor>
</comment>
<evidence type="ECO:0000256" key="3">
    <source>
        <dbReference type="ARBA" id="ARBA00022857"/>
    </source>
</evidence>
<evidence type="ECO:0000256" key="6">
    <source>
        <dbReference type="HAMAP-Rule" id="MF_00361"/>
    </source>
</evidence>
<dbReference type="EC" id="2.7.1.23" evidence="6"/>
<keyword evidence="6" id="KW-0963">Cytoplasm</keyword>
<comment type="caution">
    <text evidence="6">Lacks conserved residue(s) required for the propagation of feature annotation.</text>
</comment>
<dbReference type="Pfam" id="PF20143">
    <property type="entry name" value="NAD_kinase_C"/>
    <property type="match status" value="1"/>
</dbReference>
<dbReference type="PANTHER" id="PTHR20275:SF0">
    <property type="entry name" value="NAD KINASE"/>
    <property type="match status" value="1"/>
</dbReference>
<feature type="binding site" evidence="6">
    <location>
        <begin position="44"/>
        <end position="45"/>
    </location>
    <ligand>
        <name>NAD(+)</name>
        <dbReference type="ChEBI" id="CHEBI:57540"/>
    </ligand>
</feature>
<evidence type="ECO:0000256" key="5">
    <source>
        <dbReference type="ARBA" id="ARBA00047925"/>
    </source>
</evidence>
<keyword evidence="4 6" id="KW-0520">NAD</keyword>